<feature type="chain" id="PRO_5046869849" evidence="1">
    <location>
        <begin position="35"/>
        <end position="102"/>
    </location>
</feature>
<accession>A0ABV6A7E5</accession>
<evidence type="ECO:0000313" key="3">
    <source>
        <dbReference type="Proteomes" id="UP001589693"/>
    </source>
</evidence>
<name>A0ABV6A7E5_9PSEU</name>
<gene>
    <name evidence="2" type="ORF">ACFFQA_28255</name>
</gene>
<organism evidence="2 3">
    <name type="scientific">Allokutzneria oryzae</name>
    <dbReference type="NCBI Taxonomy" id="1378989"/>
    <lineage>
        <taxon>Bacteria</taxon>
        <taxon>Bacillati</taxon>
        <taxon>Actinomycetota</taxon>
        <taxon>Actinomycetes</taxon>
        <taxon>Pseudonocardiales</taxon>
        <taxon>Pseudonocardiaceae</taxon>
        <taxon>Allokutzneria</taxon>
    </lineage>
</organism>
<feature type="signal peptide" evidence="1">
    <location>
        <begin position="1"/>
        <end position="34"/>
    </location>
</feature>
<evidence type="ECO:0000313" key="2">
    <source>
        <dbReference type="EMBL" id="MFB9907846.1"/>
    </source>
</evidence>
<dbReference type="Proteomes" id="UP001589693">
    <property type="component" value="Unassembled WGS sequence"/>
</dbReference>
<protein>
    <submittedName>
        <fullName evidence="2">LGFP repeat-containing protein</fullName>
    </submittedName>
</protein>
<dbReference type="RefSeq" id="WP_377858734.1">
    <property type="nucleotide sequence ID" value="NZ_JBHLZU010000024.1"/>
</dbReference>
<dbReference type="InterPro" id="IPR006311">
    <property type="entry name" value="TAT_signal"/>
</dbReference>
<reference evidence="2 3" key="1">
    <citation type="submission" date="2024-09" db="EMBL/GenBank/DDBJ databases">
        <authorList>
            <person name="Sun Q."/>
            <person name="Mori K."/>
        </authorList>
    </citation>
    <scope>NUCLEOTIDE SEQUENCE [LARGE SCALE GENOMIC DNA]</scope>
    <source>
        <strain evidence="2 3">TBRC 7907</strain>
    </source>
</reference>
<dbReference type="EMBL" id="JBHLZU010000024">
    <property type="protein sequence ID" value="MFB9907846.1"/>
    <property type="molecule type" value="Genomic_DNA"/>
</dbReference>
<sequence length="102" mass="10923">MSTNNFLRRAFIGVALGIALVASSGMVAAPTAFADGDYCGRRVLGAIEQHYLEQGGPTGIYGCPTSAERLSPDGKQIQQEFRCGRITYFVGTGTTKSQYICH</sequence>
<evidence type="ECO:0000256" key="1">
    <source>
        <dbReference type="SAM" id="SignalP"/>
    </source>
</evidence>
<proteinExistence type="predicted"/>
<dbReference type="PROSITE" id="PS51318">
    <property type="entry name" value="TAT"/>
    <property type="match status" value="1"/>
</dbReference>
<keyword evidence="1" id="KW-0732">Signal</keyword>
<keyword evidence="3" id="KW-1185">Reference proteome</keyword>
<comment type="caution">
    <text evidence="2">The sequence shown here is derived from an EMBL/GenBank/DDBJ whole genome shotgun (WGS) entry which is preliminary data.</text>
</comment>